<dbReference type="Pfam" id="PF03652">
    <property type="entry name" value="RuvX"/>
    <property type="match status" value="1"/>
</dbReference>
<evidence type="ECO:0000313" key="10">
    <source>
        <dbReference type="Proteomes" id="UP000671910"/>
    </source>
</evidence>
<dbReference type="NCBIfam" id="TIGR00250">
    <property type="entry name" value="RNAse_H_YqgF"/>
    <property type="match status" value="1"/>
</dbReference>
<name>A0A9E6STY8_9ACTN</name>
<feature type="domain" description="YqgF/RNase H-like" evidence="6">
    <location>
        <begin position="1"/>
        <end position="101"/>
    </location>
</feature>
<comment type="similarity">
    <text evidence="5">Belongs to the YqgF HJR family.</text>
</comment>
<comment type="function">
    <text evidence="5">Could be a nuclease involved in processing of the 5'-end of pre-16S rRNA.</text>
</comment>
<keyword evidence="3 5" id="KW-0540">Nuclease</keyword>
<evidence type="ECO:0000256" key="1">
    <source>
        <dbReference type="ARBA" id="ARBA00022490"/>
    </source>
</evidence>
<dbReference type="InterPro" id="IPR012337">
    <property type="entry name" value="RNaseH-like_sf"/>
</dbReference>
<dbReference type="Gene3D" id="3.30.420.140">
    <property type="entry name" value="YqgF/RNase H-like domain"/>
    <property type="match status" value="1"/>
</dbReference>
<accession>A0A9E6STY8</accession>
<dbReference type="GO" id="GO:0005829">
    <property type="term" value="C:cytosol"/>
    <property type="evidence" value="ECO:0007669"/>
    <property type="project" value="TreeGrafter"/>
</dbReference>
<keyword evidence="1 5" id="KW-0963">Cytoplasm</keyword>
<dbReference type="GO" id="GO:0016788">
    <property type="term" value="F:hydrolase activity, acting on ester bonds"/>
    <property type="evidence" value="ECO:0007669"/>
    <property type="project" value="UniProtKB-UniRule"/>
</dbReference>
<comment type="subcellular location">
    <subcellularLocation>
        <location evidence="5">Cytoplasm</location>
    </subcellularLocation>
</comment>
<evidence type="ECO:0000256" key="5">
    <source>
        <dbReference type="HAMAP-Rule" id="MF_00651"/>
    </source>
</evidence>
<evidence type="ECO:0000256" key="4">
    <source>
        <dbReference type="ARBA" id="ARBA00022801"/>
    </source>
</evidence>
<dbReference type="InterPro" id="IPR037027">
    <property type="entry name" value="YqgF/RNaseH-like_dom_sf"/>
</dbReference>
<dbReference type="InterPro" id="IPR005227">
    <property type="entry name" value="YqgF"/>
</dbReference>
<gene>
    <name evidence="8" type="primary">ruvX</name>
    <name evidence="7" type="ORF">GMI68_04680</name>
    <name evidence="8" type="ORF">J7S26_06055</name>
</gene>
<sequence length="145" mass="16076">MRVMALDIGETRIGVAISDPAARVATPVCVLPASEVEHGAKPWRRVLQDWEPEALLCGLPRSLDGSEGPQAHRVREVAQAVSKAADLPLYFADERLSSVEAKRILREKGCSEREMRGKVDMIAASIFLQAWLDLRRNEEKDLSSL</sequence>
<dbReference type="EMBL" id="WPCR01000005">
    <property type="protein sequence ID" value="NHM14065.1"/>
    <property type="molecule type" value="Genomic_DNA"/>
</dbReference>
<dbReference type="PANTHER" id="PTHR33317:SF4">
    <property type="entry name" value="POLYNUCLEOTIDYL TRANSFERASE, RIBONUCLEASE H-LIKE SUPERFAMILY PROTEIN"/>
    <property type="match status" value="1"/>
</dbReference>
<keyword evidence="9" id="KW-1185">Reference proteome</keyword>
<evidence type="ECO:0000256" key="2">
    <source>
        <dbReference type="ARBA" id="ARBA00022517"/>
    </source>
</evidence>
<evidence type="ECO:0000256" key="3">
    <source>
        <dbReference type="ARBA" id="ARBA00022722"/>
    </source>
</evidence>
<dbReference type="GO" id="GO:0004518">
    <property type="term" value="F:nuclease activity"/>
    <property type="evidence" value="ECO:0007669"/>
    <property type="project" value="UniProtKB-KW"/>
</dbReference>
<reference evidence="8" key="2">
    <citation type="submission" date="2021-04" db="EMBL/GenBank/DDBJ databases">
        <title>Novel species in family Eggerthellaceae.</title>
        <authorList>
            <person name="Zhang G."/>
        </authorList>
    </citation>
    <scope>NUCLEOTIDE SEQUENCE</scope>
    <source>
        <strain evidence="8">Zg-886</strain>
    </source>
</reference>
<proteinExistence type="inferred from homology"/>
<evidence type="ECO:0000313" key="9">
    <source>
        <dbReference type="Proteomes" id="UP000636394"/>
    </source>
</evidence>
<keyword evidence="2 5" id="KW-0690">Ribosome biogenesis</keyword>
<dbReference type="SMART" id="SM00732">
    <property type="entry name" value="YqgFc"/>
    <property type="match status" value="1"/>
</dbReference>
<dbReference type="CDD" id="cd16964">
    <property type="entry name" value="YqgF"/>
    <property type="match status" value="1"/>
</dbReference>
<dbReference type="KEGG" id="ebz:J7S26_06055"/>
<keyword evidence="4 5" id="KW-0378">Hydrolase</keyword>
<reference evidence="7 9" key="1">
    <citation type="submission" date="2019-11" db="EMBL/GenBank/DDBJ databases">
        <title>Eggerthellaceae novel genus isolated from the rectal contents of marmort.</title>
        <authorList>
            <person name="Zhang G."/>
        </authorList>
    </citation>
    <scope>NUCLEOTIDE SEQUENCE [LARGE SCALE GENOMIC DNA]</scope>
    <source>
        <strain evidence="9">zg-886</strain>
        <strain evidence="7">Zg-886</strain>
    </source>
</reference>
<dbReference type="Proteomes" id="UP000636394">
    <property type="component" value="Unassembled WGS sequence"/>
</dbReference>
<dbReference type="InterPro" id="IPR006641">
    <property type="entry name" value="YqgF/RNaseH-like_dom"/>
</dbReference>
<evidence type="ECO:0000313" key="7">
    <source>
        <dbReference type="EMBL" id="NHM14065.1"/>
    </source>
</evidence>
<protein>
    <recommendedName>
        <fullName evidence="5">Putative pre-16S rRNA nuclease</fullName>
        <ecNumber evidence="5">3.1.-.-</ecNumber>
    </recommendedName>
</protein>
<dbReference type="GO" id="GO:0000967">
    <property type="term" value="P:rRNA 5'-end processing"/>
    <property type="evidence" value="ECO:0007669"/>
    <property type="project" value="UniProtKB-UniRule"/>
</dbReference>
<evidence type="ECO:0000259" key="6">
    <source>
        <dbReference type="SMART" id="SM00732"/>
    </source>
</evidence>
<organism evidence="8 10">
    <name type="scientific">Xiamenia xianingshaonis</name>
    <dbReference type="NCBI Taxonomy" id="2682776"/>
    <lineage>
        <taxon>Bacteria</taxon>
        <taxon>Bacillati</taxon>
        <taxon>Actinomycetota</taxon>
        <taxon>Coriobacteriia</taxon>
        <taxon>Eggerthellales</taxon>
        <taxon>Eggerthellaceae</taxon>
        <taxon>Xiamenia</taxon>
    </lineage>
</organism>
<dbReference type="EC" id="3.1.-.-" evidence="5"/>
<dbReference type="RefSeq" id="WP_165058730.1">
    <property type="nucleotide sequence ID" value="NZ_CP072829.1"/>
</dbReference>
<dbReference type="AlphaFoldDB" id="A0A9E6STY8"/>
<dbReference type="SUPFAM" id="SSF53098">
    <property type="entry name" value="Ribonuclease H-like"/>
    <property type="match status" value="1"/>
</dbReference>
<dbReference type="Proteomes" id="UP000671910">
    <property type="component" value="Chromosome"/>
</dbReference>
<dbReference type="PANTHER" id="PTHR33317">
    <property type="entry name" value="POLYNUCLEOTIDYL TRANSFERASE, RIBONUCLEASE H-LIKE SUPERFAMILY PROTEIN"/>
    <property type="match status" value="1"/>
</dbReference>
<dbReference type="HAMAP" id="MF_00651">
    <property type="entry name" value="Nuclease_YqgF"/>
    <property type="match status" value="1"/>
</dbReference>
<dbReference type="EMBL" id="CP072829">
    <property type="protein sequence ID" value="QTU83931.1"/>
    <property type="molecule type" value="Genomic_DNA"/>
</dbReference>
<evidence type="ECO:0000313" key="8">
    <source>
        <dbReference type="EMBL" id="QTU83931.1"/>
    </source>
</evidence>